<keyword evidence="1" id="KW-0472">Membrane</keyword>
<sequence>MSEVRVNQIALVLGIAYTIWLTYKILKRTYSGKNEKIGCVAAGYIYLIVASISSLAIGGTVALSMMLVSKVQTVSNGDKYEAKVVSFTSYESRNSDDNGYTTMYTPTVHFTTHSGEVVEYELDYSSSGRPTLGDKHTVYYDEVNDRVTTFGLGTVALILAFGAMIAILVYLFIGMMIYAMNWSMTRYKDIGVIIGLAVILPLFMILFDGAMIYALFNGEEKPMWVNVILVFFTLVLTMAIWAYLKNIYGDGIKNMGMNRKGVSRVDASRFSNTSRNK</sequence>
<feature type="transmembrane region" description="Helical" evidence="1">
    <location>
        <begin position="150"/>
        <end position="178"/>
    </location>
</feature>
<evidence type="ECO:0000313" key="2">
    <source>
        <dbReference type="EMBL" id="KZE75491.1"/>
    </source>
</evidence>
<keyword evidence="1" id="KW-0812">Transmembrane</keyword>
<evidence type="ECO:0008006" key="4">
    <source>
        <dbReference type="Google" id="ProtNLM"/>
    </source>
</evidence>
<evidence type="ECO:0000256" key="1">
    <source>
        <dbReference type="SAM" id="Phobius"/>
    </source>
</evidence>
<dbReference type="EMBL" id="LQNU01000083">
    <property type="protein sequence ID" value="KZE75491.1"/>
    <property type="molecule type" value="Genomic_DNA"/>
</dbReference>
<dbReference type="AlphaFoldDB" id="A0A163VWC0"/>
<keyword evidence="3" id="KW-1185">Reference proteome</keyword>
<proteinExistence type="predicted"/>
<comment type="caution">
    <text evidence="2">The sequence shown here is derived from an EMBL/GenBank/DDBJ whole genome shotgun (WGS) entry which is preliminary data.</text>
</comment>
<feature type="transmembrane region" description="Helical" evidence="1">
    <location>
        <begin position="190"/>
        <end position="216"/>
    </location>
</feature>
<name>A0A163VWC0_9FLAO</name>
<gene>
    <name evidence="2" type="ORF">AV926_01780</name>
</gene>
<evidence type="ECO:0000313" key="3">
    <source>
        <dbReference type="Proteomes" id="UP000076630"/>
    </source>
</evidence>
<feature type="transmembrane region" description="Helical" evidence="1">
    <location>
        <begin position="6"/>
        <end position="23"/>
    </location>
</feature>
<dbReference type="OrthoDB" id="1452498at2"/>
<feature type="transmembrane region" description="Helical" evidence="1">
    <location>
        <begin position="222"/>
        <end position="244"/>
    </location>
</feature>
<organism evidence="2 3">
    <name type="scientific">Myroides marinus</name>
    <dbReference type="NCBI Taxonomy" id="703342"/>
    <lineage>
        <taxon>Bacteria</taxon>
        <taxon>Pseudomonadati</taxon>
        <taxon>Bacteroidota</taxon>
        <taxon>Flavobacteriia</taxon>
        <taxon>Flavobacteriales</taxon>
        <taxon>Flavobacteriaceae</taxon>
        <taxon>Myroides</taxon>
    </lineage>
</organism>
<dbReference type="RefSeq" id="WP_038985915.1">
    <property type="nucleotide sequence ID" value="NZ_JACAJR010000002.1"/>
</dbReference>
<accession>A0A163VWC0</accession>
<reference evidence="2 3" key="1">
    <citation type="submission" date="2016-01" db="EMBL/GenBank/DDBJ databases">
        <title>Whole genome sequencing of Myroides marinus L41.</title>
        <authorList>
            <person name="Hong K.W."/>
        </authorList>
    </citation>
    <scope>NUCLEOTIDE SEQUENCE [LARGE SCALE GENOMIC DNA]</scope>
    <source>
        <strain evidence="2 3">L41</strain>
    </source>
</reference>
<keyword evidence="1" id="KW-1133">Transmembrane helix</keyword>
<feature type="transmembrane region" description="Helical" evidence="1">
    <location>
        <begin position="44"/>
        <end position="68"/>
    </location>
</feature>
<dbReference type="Proteomes" id="UP000076630">
    <property type="component" value="Unassembled WGS sequence"/>
</dbReference>
<protein>
    <recommendedName>
        <fullName evidence="4">DUF3592 domain-containing protein</fullName>
    </recommendedName>
</protein>